<evidence type="ECO:0000313" key="4">
    <source>
        <dbReference type="WBParaSite" id="maker-uti_cns_0001954-snap-gene-0.31-mRNA-1"/>
    </source>
</evidence>
<sequence length="306" mass="33775">MSFWPFSTLNGYTRAQTVSSSPDNSTVFYFGPKNPNRKKKRKSKNSPDHSAYPQNNQDNATSSRYEHELLIVKKQDRFEYYRVPLLKNENLHTIAMKYGCSVWELKRANHLWGLQDVHALPSLVIPAPKNSYRAELLAKSGGRLVGENQQSLQAGGSRDPDGADEDLQDTSGDLASGVLEFGSASAGATGSDDQRRPVSLRQAMSSSDSLTATDCDRFLRTLDADLEQIKQSTCFLKESLPEAASYLNTQSVFPPHSSGYLVPSWLRRLKGSGVDGGLSWRGAVCLVCVLCLLVPALLYLLIVRGR</sequence>
<dbReference type="WBParaSite" id="maker-uti_cns_0001954-snap-gene-0.31-mRNA-1">
    <property type="protein sequence ID" value="maker-uti_cns_0001954-snap-gene-0.31-mRNA-1"/>
    <property type="gene ID" value="maker-uti_cns_0001954-snap-gene-0.31"/>
</dbReference>
<name>A0A1I8GGI9_9PLAT</name>
<dbReference type="Proteomes" id="UP000095280">
    <property type="component" value="Unplaced"/>
</dbReference>
<dbReference type="InterPro" id="IPR036779">
    <property type="entry name" value="LysM_dom_sf"/>
</dbReference>
<evidence type="ECO:0000256" key="2">
    <source>
        <dbReference type="SAM" id="Phobius"/>
    </source>
</evidence>
<accession>A0A1I8GGI9</accession>
<keyword evidence="2" id="KW-0812">Transmembrane</keyword>
<dbReference type="InterPro" id="IPR045030">
    <property type="entry name" value="LYSM1-4"/>
</dbReference>
<reference evidence="4" key="1">
    <citation type="submission" date="2016-11" db="UniProtKB">
        <authorList>
            <consortium name="WormBaseParasite"/>
        </authorList>
    </citation>
    <scope>IDENTIFICATION</scope>
</reference>
<feature type="compositionally biased region" description="Polar residues" evidence="1">
    <location>
        <begin position="52"/>
        <end position="63"/>
    </location>
</feature>
<evidence type="ECO:0000313" key="3">
    <source>
        <dbReference type="Proteomes" id="UP000095280"/>
    </source>
</evidence>
<organism evidence="3 4">
    <name type="scientific">Macrostomum lignano</name>
    <dbReference type="NCBI Taxonomy" id="282301"/>
    <lineage>
        <taxon>Eukaryota</taxon>
        <taxon>Metazoa</taxon>
        <taxon>Spiralia</taxon>
        <taxon>Lophotrochozoa</taxon>
        <taxon>Platyhelminthes</taxon>
        <taxon>Rhabditophora</taxon>
        <taxon>Macrostomorpha</taxon>
        <taxon>Macrostomida</taxon>
        <taxon>Macrostomidae</taxon>
        <taxon>Macrostomum</taxon>
    </lineage>
</organism>
<keyword evidence="2" id="KW-0472">Membrane</keyword>
<dbReference type="PANTHER" id="PTHR20932">
    <property type="entry name" value="LYSM AND PUTATIVE PEPTIDOGLYCAN-BINDING DOMAIN-CONTAINING PROTEIN"/>
    <property type="match status" value="1"/>
</dbReference>
<feature type="compositionally biased region" description="Polar residues" evidence="1">
    <location>
        <begin position="17"/>
        <end position="27"/>
    </location>
</feature>
<dbReference type="AlphaFoldDB" id="A0A1I8GGI9"/>
<feature type="region of interest" description="Disordered" evidence="1">
    <location>
        <begin position="184"/>
        <end position="205"/>
    </location>
</feature>
<dbReference type="PANTHER" id="PTHR20932:SF13">
    <property type="entry name" value="LD36653P"/>
    <property type="match status" value="1"/>
</dbReference>
<proteinExistence type="predicted"/>
<dbReference type="Gene3D" id="3.10.350.10">
    <property type="entry name" value="LysM domain"/>
    <property type="match status" value="1"/>
</dbReference>
<keyword evidence="3" id="KW-1185">Reference proteome</keyword>
<feature type="transmembrane region" description="Helical" evidence="2">
    <location>
        <begin position="278"/>
        <end position="302"/>
    </location>
</feature>
<feature type="compositionally biased region" description="Basic residues" evidence="1">
    <location>
        <begin position="35"/>
        <end position="44"/>
    </location>
</feature>
<keyword evidence="2" id="KW-1133">Transmembrane helix</keyword>
<dbReference type="CDD" id="cd00118">
    <property type="entry name" value="LysM"/>
    <property type="match status" value="1"/>
</dbReference>
<dbReference type="InterPro" id="IPR018392">
    <property type="entry name" value="LysM"/>
</dbReference>
<protein>
    <submittedName>
        <fullName evidence="4">LysM domain-containing protein</fullName>
    </submittedName>
</protein>
<feature type="region of interest" description="Disordered" evidence="1">
    <location>
        <begin position="17"/>
        <end position="64"/>
    </location>
</feature>
<evidence type="ECO:0000256" key="1">
    <source>
        <dbReference type="SAM" id="MobiDB-lite"/>
    </source>
</evidence>
<feature type="region of interest" description="Disordered" evidence="1">
    <location>
        <begin position="149"/>
        <end position="170"/>
    </location>
</feature>